<reference evidence="1" key="1">
    <citation type="submission" date="2023-03" db="EMBL/GenBank/DDBJ databases">
        <title>Classification of Bisgaard taxon 6 and taxon 10 as Exercitatus varius gen. nov., spec. nov.</title>
        <authorList>
            <person name="Christensen H."/>
        </authorList>
    </citation>
    <scope>NUCLEOTIDE SEQUENCE</scope>
    <source>
        <strain evidence="1">86116</strain>
    </source>
</reference>
<comment type="caution">
    <text evidence="1">The sequence shown here is derived from an EMBL/GenBank/DDBJ whole genome shotgun (WGS) entry which is preliminary data.</text>
</comment>
<dbReference type="SUPFAM" id="SSF54857">
    <property type="entry name" value="DNA damage-inducible protein DinI"/>
    <property type="match status" value="1"/>
</dbReference>
<dbReference type="EMBL" id="JARQTW010000018">
    <property type="protein sequence ID" value="MDG2950847.1"/>
    <property type="molecule type" value="Genomic_DNA"/>
</dbReference>
<evidence type="ECO:0000313" key="1">
    <source>
        <dbReference type="EMBL" id="MDG2950847.1"/>
    </source>
</evidence>
<organism evidence="1 2">
    <name type="scientific">Exercitatus varius</name>
    <dbReference type="NCBI Taxonomy" id="67857"/>
    <lineage>
        <taxon>Bacteria</taxon>
        <taxon>Pseudomonadati</taxon>
        <taxon>Pseudomonadota</taxon>
        <taxon>Gammaproteobacteria</taxon>
        <taxon>Pasteurellales</taxon>
        <taxon>Pasteurellaceae</taxon>
        <taxon>Exercitatus</taxon>
    </lineage>
</organism>
<sequence>MKQLDIKFVKERNSQQAARQAAVMAQLESCLPERINESFADVNVRIRFSGSAGIDVTGFKDKEERERFMRFLEELWTDDSLLETA</sequence>
<protein>
    <submittedName>
        <fullName evidence="1">DinI-like family protein</fullName>
    </submittedName>
</protein>
<dbReference type="InterPro" id="IPR010391">
    <property type="entry name" value="DNA_damage-inducible_DinI-like"/>
</dbReference>
<dbReference type="Proteomes" id="UP001214976">
    <property type="component" value="Unassembled WGS sequence"/>
</dbReference>
<gene>
    <name evidence="1" type="ORF">P7M15_10055</name>
</gene>
<accession>A0AAW6QEP5</accession>
<dbReference type="InterPro" id="IPR036687">
    <property type="entry name" value="DinI-like_sf"/>
</dbReference>
<name>A0AAW6QEP5_9PAST</name>
<evidence type="ECO:0000313" key="2">
    <source>
        <dbReference type="Proteomes" id="UP001214976"/>
    </source>
</evidence>
<dbReference type="Gene3D" id="3.30.910.10">
    <property type="entry name" value="DinI-like"/>
    <property type="match status" value="1"/>
</dbReference>
<dbReference type="Pfam" id="PF06183">
    <property type="entry name" value="DinI"/>
    <property type="match status" value="1"/>
</dbReference>
<proteinExistence type="predicted"/>
<dbReference type="AlphaFoldDB" id="A0AAW6QEP5"/>
<dbReference type="RefSeq" id="WP_202936700.1">
    <property type="nucleotide sequence ID" value="NZ_JARQTQ010000007.1"/>
</dbReference>